<evidence type="ECO:0000256" key="1">
    <source>
        <dbReference type="SAM" id="Phobius"/>
    </source>
</evidence>
<protein>
    <submittedName>
        <fullName evidence="2">N-terminal methylation site-containing protein</fullName>
    </submittedName>
</protein>
<sequence>MKKKGFTLIEIIVVLAIMGIIMAIAVPSVSESYKRKQQSELEVHKVSVNKAIRQYYALEGEYPATISDLEKDSSYGTRIDRQKYNYTYNPLSHNYNVGVTLK</sequence>
<dbReference type="RefSeq" id="WP_072902507.1">
    <property type="nucleotide sequence ID" value="NZ_FRAD01000005.1"/>
</dbReference>
<dbReference type="InterPro" id="IPR012902">
    <property type="entry name" value="N_methyl_site"/>
</dbReference>
<accession>A0A1M6LHM5</accession>
<gene>
    <name evidence="2" type="ORF">SAMN02745248_00762</name>
</gene>
<dbReference type="PROSITE" id="PS00409">
    <property type="entry name" value="PROKAR_NTER_METHYL"/>
    <property type="match status" value="1"/>
</dbReference>
<keyword evidence="3" id="KW-1185">Reference proteome</keyword>
<dbReference type="EMBL" id="FRAD01000005">
    <property type="protein sequence ID" value="SHJ70684.1"/>
    <property type="molecule type" value="Genomic_DNA"/>
</dbReference>
<keyword evidence="1" id="KW-1133">Transmembrane helix</keyword>
<dbReference type="AlphaFoldDB" id="A0A1M6LHM5"/>
<keyword evidence="1" id="KW-0812">Transmembrane</keyword>
<dbReference type="Gene3D" id="3.30.700.10">
    <property type="entry name" value="Glycoprotein, Type 4 Pilin"/>
    <property type="match status" value="1"/>
</dbReference>
<dbReference type="InterPro" id="IPR045584">
    <property type="entry name" value="Pilin-like"/>
</dbReference>
<organism evidence="2 3">
    <name type="scientific">Hathewaya proteolytica DSM 3090</name>
    <dbReference type="NCBI Taxonomy" id="1121331"/>
    <lineage>
        <taxon>Bacteria</taxon>
        <taxon>Bacillati</taxon>
        <taxon>Bacillota</taxon>
        <taxon>Clostridia</taxon>
        <taxon>Eubacteriales</taxon>
        <taxon>Clostridiaceae</taxon>
        <taxon>Hathewaya</taxon>
    </lineage>
</organism>
<proteinExistence type="predicted"/>
<feature type="transmembrane region" description="Helical" evidence="1">
    <location>
        <begin position="6"/>
        <end position="26"/>
    </location>
</feature>
<keyword evidence="1" id="KW-0472">Membrane</keyword>
<dbReference type="SUPFAM" id="SSF54523">
    <property type="entry name" value="Pili subunits"/>
    <property type="match status" value="1"/>
</dbReference>
<dbReference type="PANTHER" id="PTHR30093:SF47">
    <property type="entry name" value="TYPE IV PILUS NON-CORE MINOR PILIN PILE"/>
    <property type="match status" value="1"/>
</dbReference>
<dbReference type="Proteomes" id="UP000183952">
    <property type="component" value="Unassembled WGS sequence"/>
</dbReference>
<evidence type="ECO:0000313" key="2">
    <source>
        <dbReference type="EMBL" id="SHJ70684.1"/>
    </source>
</evidence>
<dbReference type="STRING" id="1121331.SAMN02745248_00762"/>
<dbReference type="NCBIfam" id="TIGR02532">
    <property type="entry name" value="IV_pilin_GFxxxE"/>
    <property type="match status" value="1"/>
</dbReference>
<name>A0A1M6LHM5_9CLOT</name>
<dbReference type="OrthoDB" id="1937102at2"/>
<evidence type="ECO:0000313" key="3">
    <source>
        <dbReference type="Proteomes" id="UP000183952"/>
    </source>
</evidence>
<reference evidence="2 3" key="1">
    <citation type="submission" date="2016-11" db="EMBL/GenBank/DDBJ databases">
        <authorList>
            <person name="Jaros S."/>
            <person name="Januszkiewicz K."/>
            <person name="Wedrychowicz H."/>
        </authorList>
    </citation>
    <scope>NUCLEOTIDE SEQUENCE [LARGE SCALE GENOMIC DNA]</scope>
    <source>
        <strain evidence="2 3">DSM 3090</strain>
    </source>
</reference>
<dbReference type="PANTHER" id="PTHR30093">
    <property type="entry name" value="GENERAL SECRETION PATHWAY PROTEIN G"/>
    <property type="match status" value="1"/>
</dbReference>
<dbReference type="Pfam" id="PF07963">
    <property type="entry name" value="N_methyl"/>
    <property type="match status" value="1"/>
</dbReference>